<dbReference type="eggNOG" id="COG1388">
    <property type="taxonomic scope" value="Bacteria"/>
</dbReference>
<dbReference type="Gene3D" id="1.10.530.10">
    <property type="match status" value="1"/>
</dbReference>
<dbReference type="GO" id="GO:0000270">
    <property type="term" value="P:peptidoglycan metabolic process"/>
    <property type="evidence" value="ECO:0007669"/>
    <property type="project" value="InterPro"/>
</dbReference>
<organism evidence="3 4">
    <name type="scientific">Shewanella amazonensis (strain ATCC BAA-1098 / SB2B)</name>
    <dbReference type="NCBI Taxonomy" id="326297"/>
    <lineage>
        <taxon>Bacteria</taxon>
        <taxon>Pseudomonadati</taxon>
        <taxon>Pseudomonadota</taxon>
        <taxon>Gammaproteobacteria</taxon>
        <taxon>Alteromonadales</taxon>
        <taxon>Shewanellaceae</taxon>
        <taxon>Shewanella</taxon>
    </lineage>
</organism>
<dbReference type="CDD" id="cd16894">
    <property type="entry name" value="MltD-like"/>
    <property type="match status" value="1"/>
</dbReference>
<feature type="domain" description="LysM" evidence="2">
    <location>
        <begin position="449"/>
        <end position="492"/>
    </location>
</feature>
<dbReference type="CDD" id="cd00118">
    <property type="entry name" value="LysM"/>
    <property type="match status" value="3"/>
</dbReference>
<keyword evidence="4" id="KW-1185">Reference proteome</keyword>
<dbReference type="InterPro" id="IPR000189">
    <property type="entry name" value="Transglyc_AS"/>
</dbReference>
<reference evidence="3 4" key="1">
    <citation type="submission" date="2006-12" db="EMBL/GenBank/DDBJ databases">
        <title>Complete sequence of Shewanella amazonensis SB2B.</title>
        <authorList>
            <consortium name="US DOE Joint Genome Institute"/>
            <person name="Copeland A."/>
            <person name="Lucas S."/>
            <person name="Lapidus A."/>
            <person name="Barry K."/>
            <person name="Detter J.C."/>
            <person name="Glavina del Rio T."/>
            <person name="Hammon N."/>
            <person name="Israni S."/>
            <person name="Dalin E."/>
            <person name="Tice H."/>
            <person name="Pitluck S."/>
            <person name="Munk A.C."/>
            <person name="Brettin T."/>
            <person name="Bruce D."/>
            <person name="Han C."/>
            <person name="Tapia R."/>
            <person name="Gilna P."/>
            <person name="Schmutz J."/>
            <person name="Larimer F."/>
            <person name="Land M."/>
            <person name="Hauser L."/>
            <person name="Kyrpides N."/>
            <person name="Mikhailova N."/>
            <person name="Fredrickson J."/>
            <person name="Richardson P."/>
        </authorList>
    </citation>
    <scope>NUCLEOTIDE SEQUENCE [LARGE SCALE GENOMIC DNA]</scope>
    <source>
        <strain evidence="4">ATCC BAA-1098 / SB2B</strain>
    </source>
</reference>
<evidence type="ECO:0000259" key="2">
    <source>
        <dbReference type="PROSITE" id="PS51782"/>
    </source>
</evidence>
<dbReference type="AlphaFoldDB" id="A1S6T4"/>
<proteinExistence type="inferred from homology"/>
<comment type="similarity">
    <text evidence="1">Belongs to the transglycosylase Slt family.</text>
</comment>
<dbReference type="SUPFAM" id="SSF54106">
    <property type="entry name" value="LysM domain"/>
    <property type="match status" value="3"/>
</dbReference>
<dbReference type="PROSITE" id="PS00922">
    <property type="entry name" value="TRANSGLYCOSYLASE"/>
    <property type="match status" value="1"/>
</dbReference>
<evidence type="ECO:0000313" key="3">
    <source>
        <dbReference type="EMBL" id="ABM00091.1"/>
    </source>
</evidence>
<dbReference type="SUPFAM" id="SSF53955">
    <property type="entry name" value="Lysozyme-like"/>
    <property type="match status" value="1"/>
</dbReference>
<dbReference type="EMBL" id="CP000507">
    <property type="protein sequence ID" value="ABM00091.1"/>
    <property type="molecule type" value="Genomic_DNA"/>
</dbReference>
<dbReference type="STRING" id="326297.Sama_1885"/>
<dbReference type="InterPro" id="IPR008258">
    <property type="entry name" value="Transglycosylase_SLT_dom_1"/>
</dbReference>
<gene>
    <name evidence="3" type="ordered locus">Sama_1885</name>
</gene>
<sequence>MRNINYFFAGSLLLLSGCQLIPNGDIPADDETNINPTLEVVSPTESDTREQVVEARDLWQRMQEGMHWEKPNEAYVAPFRQKLLANPRHLEQVFSRAEPFLYLIVDELERRGLPLELALLPAIESAFDADAISHASASGLWQLTPPMARYFGLKMNWWYDGRNDVVASTRAAADFLEYLYDRTGNNWHYAIAAYNSGEGRVLSAVRHNEKAGKPTDIWALKLPRETRNYVPNLLALADVVKHADKYGVSLPRIKNEPVVDVVEIGSQIELALAAELAGLSVSELKSLNPGFKQWATAPKGPHRLVVPVSNAPDFVVALAQTPQEQRVQWARYQIKRGDSLSVIARQFGTTPQVLKQVNQMKNNQLIAGKELVVPANGRTNASAQLASATPKQSYKVKSGDSLWKIAQAHGISVNDLKKWNSLGSKAIIRQGQLLTVWPGSKAVANTRSTTYQVKRGDSLSLIAQKFKVKISELMSWNKLSSSALQPGQTLTVMLQ</sequence>
<dbReference type="OrthoDB" id="9815002at2"/>
<dbReference type="KEGG" id="saz:Sama_1885"/>
<dbReference type="SMART" id="SM00257">
    <property type="entry name" value="LysM"/>
    <property type="match status" value="3"/>
</dbReference>
<dbReference type="eggNOG" id="COG0741">
    <property type="taxonomic scope" value="Bacteria"/>
</dbReference>
<dbReference type="DNASU" id="4604135"/>
<dbReference type="Pfam" id="PF01464">
    <property type="entry name" value="SLT"/>
    <property type="match status" value="1"/>
</dbReference>
<evidence type="ECO:0000256" key="1">
    <source>
        <dbReference type="ARBA" id="ARBA00007734"/>
    </source>
</evidence>
<feature type="domain" description="LysM" evidence="2">
    <location>
        <begin position="330"/>
        <end position="373"/>
    </location>
</feature>
<dbReference type="PROSITE" id="PS51257">
    <property type="entry name" value="PROKAR_LIPOPROTEIN"/>
    <property type="match status" value="1"/>
</dbReference>
<dbReference type="PANTHER" id="PTHR33734">
    <property type="entry name" value="LYSM DOMAIN-CONTAINING GPI-ANCHORED PROTEIN 2"/>
    <property type="match status" value="1"/>
</dbReference>
<feature type="domain" description="LysM" evidence="2">
    <location>
        <begin position="392"/>
        <end position="436"/>
    </location>
</feature>
<dbReference type="Proteomes" id="UP000009175">
    <property type="component" value="Chromosome"/>
</dbReference>
<evidence type="ECO:0000313" key="4">
    <source>
        <dbReference type="Proteomes" id="UP000009175"/>
    </source>
</evidence>
<dbReference type="RefSeq" id="WP_011759998.1">
    <property type="nucleotide sequence ID" value="NC_008700.1"/>
</dbReference>
<dbReference type="GO" id="GO:0008932">
    <property type="term" value="F:lytic endotransglycosylase activity"/>
    <property type="evidence" value="ECO:0007669"/>
    <property type="project" value="TreeGrafter"/>
</dbReference>
<dbReference type="InterPro" id="IPR018392">
    <property type="entry name" value="LysM"/>
</dbReference>
<accession>A1S6T4</accession>
<dbReference type="InterPro" id="IPR023346">
    <property type="entry name" value="Lysozyme-like_dom_sf"/>
</dbReference>
<dbReference type="HOGENOM" id="CLU_009520_1_4_6"/>
<dbReference type="GO" id="GO:0016020">
    <property type="term" value="C:membrane"/>
    <property type="evidence" value="ECO:0007669"/>
    <property type="project" value="InterPro"/>
</dbReference>
<dbReference type="CAZy" id="GH23">
    <property type="family name" value="Glycoside Hydrolase Family 23"/>
</dbReference>
<dbReference type="Pfam" id="PF01476">
    <property type="entry name" value="LysM"/>
    <property type="match status" value="3"/>
</dbReference>
<dbReference type="Gene3D" id="3.10.350.10">
    <property type="entry name" value="LysM domain"/>
    <property type="match status" value="3"/>
</dbReference>
<dbReference type="InterPro" id="IPR036779">
    <property type="entry name" value="LysM_dom_sf"/>
</dbReference>
<protein>
    <submittedName>
        <fullName evidence="3">Transglycosylase, Slt family</fullName>
    </submittedName>
</protein>
<dbReference type="SMR" id="A1S6T4"/>
<dbReference type="PANTHER" id="PTHR33734:SF22">
    <property type="entry name" value="MEMBRANE-BOUND LYTIC MUREIN TRANSGLYCOSYLASE D"/>
    <property type="match status" value="1"/>
</dbReference>
<dbReference type="PROSITE" id="PS51782">
    <property type="entry name" value="LYSM"/>
    <property type="match status" value="3"/>
</dbReference>
<name>A1S6T4_SHEAM</name>